<keyword evidence="3" id="KW-1185">Reference proteome</keyword>
<evidence type="ECO:0000259" key="1">
    <source>
        <dbReference type="Pfam" id="PF17765"/>
    </source>
</evidence>
<organism evidence="2 3">
    <name type="scientific">Streptomyces luomodiensis</name>
    <dbReference type="NCBI Taxonomy" id="3026192"/>
    <lineage>
        <taxon>Bacteria</taxon>
        <taxon>Bacillati</taxon>
        <taxon>Actinomycetota</taxon>
        <taxon>Actinomycetes</taxon>
        <taxon>Kitasatosporales</taxon>
        <taxon>Streptomycetaceae</taxon>
        <taxon>Streptomyces</taxon>
    </lineage>
</organism>
<protein>
    <recommendedName>
        <fullName evidence="1">MmyB-like transcription regulator ligand binding domain-containing protein</fullName>
    </recommendedName>
</protein>
<gene>
    <name evidence="2" type="ORF">PS467_14080</name>
</gene>
<reference evidence="2 3" key="1">
    <citation type="submission" date="2023-02" db="EMBL/GenBank/DDBJ databases">
        <title>Streptomyces sp. SCA4-21 with antifungal activity against Fusarium oxysporum f. sp. cubense, Streptomyces sp. SCA2-17 with antifungal activity against Fusarium oxysporum f. sp. cubense.</title>
        <authorList>
            <person name="Qi D."/>
        </authorList>
    </citation>
    <scope>NUCLEOTIDE SEQUENCE [LARGE SCALE GENOMIC DNA]</scope>
    <source>
        <strain evidence="2 3">SCA4-21</strain>
    </source>
</reference>
<dbReference type="Gene3D" id="3.30.450.180">
    <property type="match status" value="1"/>
</dbReference>
<accession>A0ABY9UVQ0</accession>
<evidence type="ECO:0000313" key="2">
    <source>
        <dbReference type="EMBL" id="WNE96386.1"/>
    </source>
</evidence>
<dbReference type="PANTHER" id="PTHR35010">
    <property type="entry name" value="BLL4672 PROTEIN-RELATED"/>
    <property type="match status" value="1"/>
</dbReference>
<proteinExistence type="predicted"/>
<dbReference type="Proteomes" id="UP001305606">
    <property type="component" value="Chromosome"/>
</dbReference>
<sequence>MTGAAAFVRNAHLDVLATNRLARALYEEALATDDQPSNLARFVFLDPRARRFYRGWDGIAHDAVGSLRAEAARTPGNTDLADLIDELTTHSDEFALRWDAHDVEYYRSGQQRFHHPAIGDLDLDYDALEIPADPGLTIVTYTLAATSPHAPAFLRLQQRS</sequence>
<evidence type="ECO:0000313" key="3">
    <source>
        <dbReference type="Proteomes" id="UP001305606"/>
    </source>
</evidence>
<dbReference type="RefSeq" id="WP_311035573.1">
    <property type="nucleotide sequence ID" value="NZ_CP117522.1"/>
</dbReference>
<name>A0ABY9UVQ0_9ACTN</name>
<dbReference type="Pfam" id="PF17765">
    <property type="entry name" value="MLTR_LBD"/>
    <property type="match status" value="1"/>
</dbReference>
<dbReference type="EMBL" id="CP117522">
    <property type="protein sequence ID" value="WNE96386.1"/>
    <property type="molecule type" value="Genomic_DNA"/>
</dbReference>
<feature type="domain" description="MmyB-like transcription regulator ligand binding" evidence="1">
    <location>
        <begin position="1"/>
        <end position="156"/>
    </location>
</feature>
<dbReference type="PANTHER" id="PTHR35010:SF2">
    <property type="entry name" value="BLL4672 PROTEIN"/>
    <property type="match status" value="1"/>
</dbReference>
<dbReference type="InterPro" id="IPR041413">
    <property type="entry name" value="MLTR_LBD"/>
</dbReference>